<dbReference type="InterPro" id="IPR024097">
    <property type="entry name" value="bHLH_ZIP_TF"/>
</dbReference>
<dbReference type="Gene3D" id="1.25.10.10">
    <property type="entry name" value="Leucine-rich Repeat Variant"/>
    <property type="match status" value="1"/>
</dbReference>
<dbReference type="AlphaFoldDB" id="A0A445HRB6"/>
<evidence type="ECO:0000256" key="5">
    <source>
        <dbReference type="SAM" id="Phobius"/>
    </source>
</evidence>
<proteinExistence type="predicted"/>
<keyword evidence="5" id="KW-0812">Transmembrane</keyword>
<sequence>MFFSILTSRHPTLPKLLVLLILFVSVTYVIYTLKLVSISRACKDAPFSFGTFSKTIIAVNATASVVAVLLRGSLETNPEDQTNLRHLVLRIAASTKLWDQRKSYIKLWYRVRDMCSMMWLDEKVKSKENNSNMLLPVRIFDDMAMFNYTNRQGHWSLVQRLLQRGYTIHASVKKYGEENLFNGISSDPDKLKVFRSDPFDYHSIIDALRGCSGLFYIWFCPIGILWIQIFVTGMVFLALQLEIMILHGNSLVGVIPKELGMLKSLKVRRKISERMKVLQRLVPGCDKVTRKALMLDEIINYVQSLQNQVELVTLLKFFLVLAYRNLTLQCLTEVAALQFGNYYDVQYVKMYNIFMVQLKLSKQLSGEDWTWNNLNTLCWAIGSILGSMMEEQPNDNISVVSPLVSS</sequence>
<dbReference type="GO" id="GO:0005634">
    <property type="term" value="C:nucleus"/>
    <property type="evidence" value="ECO:0007669"/>
    <property type="project" value="UniProtKB-SubCell"/>
</dbReference>
<keyword evidence="5" id="KW-1133">Transmembrane helix</keyword>
<evidence type="ECO:0000259" key="6">
    <source>
        <dbReference type="PROSITE" id="PS50888"/>
    </source>
</evidence>
<name>A0A445HRB6_GLYSO</name>
<dbReference type="InterPro" id="IPR036638">
    <property type="entry name" value="HLH_DNA-bd_sf"/>
</dbReference>
<dbReference type="Pfam" id="PF18787">
    <property type="entry name" value="CRM1_repeat_3"/>
    <property type="match status" value="1"/>
</dbReference>
<evidence type="ECO:0000256" key="2">
    <source>
        <dbReference type="ARBA" id="ARBA00023015"/>
    </source>
</evidence>
<reference evidence="7 8" key="1">
    <citation type="submission" date="2018-09" db="EMBL/GenBank/DDBJ databases">
        <title>A high-quality reference genome of wild soybean provides a powerful tool to mine soybean genomes.</title>
        <authorList>
            <person name="Xie M."/>
            <person name="Chung C.Y.L."/>
            <person name="Li M.-W."/>
            <person name="Wong F.-L."/>
            <person name="Chan T.-F."/>
            <person name="Lam H.-M."/>
        </authorList>
    </citation>
    <scope>NUCLEOTIDE SEQUENCE [LARGE SCALE GENOMIC DNA]</scope>
    <source>
        <strain evidence="8">cv. W05</strain>
        <tissue evidence="7">Hypocotyl of etiolated seedlings</tissue>
    </source>
</reference>
<comment type="subcellular location">
    <subcellularLocation>
        <location evidence="1">Nucleus</location>
    </subcellularLocation>
</comment>
<accession>A0A445HRB6</accession>
<dbReference type="InterPro" id="IPR011598">
    <property type="entry name" value="bHLH_dom"/>
</dbReference>
<keyword evidence="8" id="KW-1185">Reference proteome</keyword>
<dbReference type="GO" id="GO:0046983">
    <property type="term" value="F:protein dimerization activity"/>
    <property type="evidence" value="ECO:0007669"/>
    <property type="project" value="InterPro"/>
</dbReference>
<dbReference type="EMBL" id="QZWG01000012">
    <property type="protein sequence ID" value="RZB76225.1"/>
    <property type="molecule type" value="Genomic_DNA"/>
</dbReference>
<evidence type="ECO:0000256" key="1">
    <source>
        <dbReference type="ARBA" id="ARBA00004123"/>
    </source>
</evidence>
<dbReference type="GO" id="GO:0003700">
    <property type="term" value="F:DNA-binding transcription factor activity"/>
    <property type="evidence" value="ECO:0007669"/>
    <property type="project" value="TreeGrafter"/>
</dbReference>
<organism evidence="7 8">
    <name type="scientific">Glycine soja</name>
    <name type="common">Wild soybean</name>
    <dbReference type="NCBI Taxonomy" id="3848"/>
    <lineage>
        <taxon>Eukaryota</taxon>
        <taxon>Viridiplantae</taxon>
        <taxon>Streptophyta</taxon>
        <taxon>Embryophyta</taxon>
        <taxon>Tracheophyta</taxon>
        <taxon>Spermatophyta</taxon>
        <taxon>Magnoliopsida</taxon>
        <taxon>eudicotyledons</taxon>
        <taxon>Gunneridae</taxon>
        <taxon>Pentapetalae</taxon>
        <taxon>rosids</taxon>
        <taxon>fabids</taxon>
        <taxon>Fabales</taxon>
        <taxon>Fabaceae</taxon>
        <taxon>Papilionoideae</taxon>
        <taxon>50 kb inversion clade</taxon>
        <taxon>NPAAA clade</taxon>
        <taxon>indigoferoid/millettioid clade</taxon>
        <taxon>Phaseoleae</taxon>
        <taxon>Glycine</taxon>
        <taxon>Glycine subgen. Soja</taxon>
    </lineage>
</organism>
<keyword evidence="3" id="KW-0804">Transcription</keyword>
<dbReference type="SUPFAM" id="SSF47459">
    <property type="entry name" value="HLH, helix-loop-helix DNA-binding domain"/>
    <property type="match status" value="1"/>
</dbReference>
<keyword evidence="5" id="KW-0472">Membrane</keyword>
<feature type="domain" description="BHLH" evidence="6">
    <location>
        <begin position="255"/>
        <end position="305"/>
    </location>
</feature>
<gene>
    <name evidence="7" type="ORF">D0Y65_034637</name>
</gene>
<dbReference type="PANTHER" id="PTHR12565:SF431">
    <property type="entry name" value="TRANSCRIPTION FACTOR BHLH137"/>
    <property type="match status" value="1"/>
</dbReference>
<dbReference type="PROSITE" id="PS50888">
    <property type="entry name" value="BHLH"/>
    <property type="match status" value="1"/>
</dbReference>
<comment type="caution">
    <text evidence="7">The sequence shown here is derived from an EMBL/GenBank/DDBJ whole genome shotgun (WGS) entry which is preliminary data.</text>
</comment>
<keyword evidence="2" id="KW-0805">Transcription regulation</keyword>
<dbReference type="Gene3D" id="3.40.50.720">
    <property type="entry name" value="NAD(P)-binding Rossmann-like Domain"/>
    <property type="match status" value="1"/>
</dbReference>
<evidence type="ECO:0000313" key="7">
    <source>
        <dbReference type="EMBL" id="RZB76225.1"/>
    </source>
</evidence>
<feature type="transmembrane region" description="Helical" evidence="5">
    <location>
        <begin position="12"/>
        <end position="31"/>
    </location>
</feature>
<dbReference type="PANTHER" id="PTHR12565">
    <property type="entry name" value="STEROL REGULATORY ELEMENT-BINDING PROTEIN"/>
    <property type="match status" value="1"/>
</dbReference>
<dbReference type="InterPro" id="IPR011989">
    <property type="entry name" value="ARM-like"/>
</dbReference>
<evidence type="ECO:0000256" key="4">
    <source>
        <dbReference type="ARBA" id="ARBA00023242"/>
    </source>
</evidence>
<feature type="transmembrane region" description="Helical" evidence="5">
    <location>
        <begin position="215"/>
        <end position="239"/>
    </location>
</feature>
<evidence type="ECO:0000313" key="8">
    <source>
        <dbReference type="Proteomes" id="UP000289340"/>
    </source>
</evidence>
<protein>
    <submittedName>
        <fullName evidence="7">Transcription factor bHLH137</fullName>
    </submittedName>
</protein>
<dbReference type="InterPro" id="IPR040485">
    <property type="entry name" value="XPO1_repeat_3"/>
</dbReference>
<dbReference type="Gene3D" id="4.10.280.10">
    <property type="entry name" value="Helix-loop-helix DNA-binding domain"/>
    <property type="match status" value="1"/>
</dbReference>
<dbReference type="Proteomes" id="UP000289340">
    <property type="component" value="Chromosome 12"/>
</dbReference>
<keyword evidence="4" id="KW-0539">Nucleus</keyword>
<evidence type="ECO:0000256" key="3">
    <source>
        <dbReference type="ARBA" id="ARBA00023163"/>
    </source>
</evidence>